<accession>A0ACC0WD65</accession>
<dbReference type="EMBL" id="CM047581">
    <property type="protein sequence ID" value="KAI9916749.1"/>
    <property type="molecule type" value="Genomic_DNA"/>
</dbReference>
<dbReference type="Proteomes" id="UP001163321">
    <property type="component" value="Chromosome 2"/>
</dbReference>
<reference evidence="1 2" key="1">
    <citation type="journal article" date="2022" name="bioRxiv">
        <title>The genome of the oomycete Peronosclerospora sorghi, a cosmopolitan pathogen of maize and sorghum, is inflated with dispersed pseudogenes.</title>
        <authorList>
            <person name="Fletcher K."/>
            <person name="Martin F."/>
            <person name="Isakeit T."/>
            <person name="Cavanaugh K."/>
            <person name="Magill C."/>
            <person name="Michelmore R."/>
        </authorList>
    </citation>
    <scope>NUCLEOTIDE SEQUENCE [LARGE SCALE GENOMIC DNA]</scope>
    <source>
        <strain evidence="1">P6</strain>
    </source>
</reference>
<organism evidence="1 2">
    <name type="scientific">Peronosclerospora sorghi</name>
    <dbReference type="NCBI Taxonomy" id="230839"/>
    <lineage>
        <taxon>Eukaryota</taxon>
        <taxon>Sar</taxon>
        <taxon>Stramenopiles</taxon>
        <taxon>Oomycota</taxon>
        <taxon>Peronosporomycetes</taxon>
        <taxon>Peronosporales</taxon>
        <taxon>Peronosporaceae</taxon>
        <taxon>Peronosclerospora</taxon>
    </lineage>
</organism>
<comment type="caution">
    <text evidence="1">The sequence shown here is derived from an EMBL/GenBank/DDBJ whole genome shotgun (WGS) entry which is preliminary data.</text>
</comment>
<gene>
    <name evidence="1" type="ORF">PsorP6_016774</name>
</gene>
<proteinExistence type="predicted"/>
<evidence type="ECO:0000313" key="1">
    <source>
        <dbReference type="EMBL" id="KAI9916749.1"/>
    </source>
</evidence>
<name>A0ACC0WD65_9STRA</name>
<evidence type="ECO:0000313" key="2">
    <source>
        <dbReference type="Proteomes" id="UP001163321"/>
    </source>
</evidence>
<sequence>MLVDGVNKLLDRSKKRDIIKRLMVQADKQGLQIDDKRYVLSAKWWKRWCDFVKFDAKDDEGADEVAIVPPSRINNLPLLLVGTDTPLDELMGGPLRPNLKENCHYVLVPQEVWDTLLIWYGGGPTIARFVVQAADPELGNTYNVVQVYPEQSQEISGFTDDGSSNKLIQRSSSPATEVSDKREESGSETKSSAMRQSSAVSSSLSNLCGACRKAKGSLKRCGSCRLISYCSLSCQKAHWKYHKIVCRSTLVAENKEKEVYLTLQSERRGKMGLRNLGNTCFMNSALQCLSHVDVLTRYFLSNQYTEDLNRDNPLGTGGNLAVEYDTLLKELWFGSAPSTSPANLKRAISRFAPQFSGFQQHDAQELLAYIIDGLHEDLNRVKSKPYTEVKESDGSQDDATVAQEAWERHLLRNDSIFVDHIQGQFKSTVVCPVCNKISITFDPFNCIQLELPQQHNRQFEIIFVPCESGKPMTRYLVEVSKKGSVLTLKRALAKLCRVNVNPSALLAVDIYQSRTYRIIGDTERLHRLREDDRILMYQVDIVPTEEPVLQGFLYHQVGSDLTGDPLLFTYTESTTCADIVEKWSELLSSRVSGMSNRKIPSKILAQCVYLTDRDGMYLRDEPVPLADDAKFLDFTTLHGGGSPDDLVYVTVAWSSSLLSSVASPCPDMEQIVNHTSMRAKASGSCARDAISLDECFRNFTKPETLDQANLWYCSRCKEHQQARKTMEIWRLPDVLVLSLKRFEYRNEVLRDKLDAFVDFPLENLDMSPYSLEKSSDKDVRYDLFAVSNHYGSMGFGHYTAFAKSWNDGDGERYPGWYSFDDSNVTPVMPNQVKSNAAYILFYKRKSL</sequence>
<protein>
    <submittedName>
        <fullName evidence="1">Uncharacterized protein</fullName>
    </submittedName>
</protein>
<keyword evidence="2" id="KW-1185">Reference proteome</keyword>